<evidence type="ECO:0000313" key="5">
    <source>
        <dbReference type="EnsemblFungi" id="MAPG_06255T0"/>
    </source>
</evidence>
<sequence length="697" mass="77022">MPIHGDSSPKTATEPHLKMPTDPDSWHKEGDIRLEVPKTPNNQRQQDKDTSPIAMPRLHYTLVDSSPVEAQRQRHEPGTTSGVRTPTRPARKKETGPKREDGAELFEKAWESSGEYPLAAALVAPQSLGKRLQGKKRHEYLNDNAVRVLRDSSQEIVMWETLVEPDMEAPEKSVTSEFDRRHNQHEGVHTNDRFDSFTGFQKYGIGNASELDKHLQRPGFTLDHNSDPTTRVILLASEEHKGLPCGPETLNKLFTYFQVDHSFIEAIRSFEYTPGFARLPSAAFWGRSTASVPPGQSVPLARQCRSGREIAMSFALHTIRPDDYGQWPIEERAIYSWFDLETGRSTWLVVSDDDGEKMLDSYPLTADDPAVNEILERAQGNQGPAYLKWGRERFPSDVPSPPMSPEALRQPRRHGLGRGLNHGRRAKSGHCIARWGSVSPGPEPATSKAAEALPRAATRETGPGLHPLQSSADRNARQLEKNKQQEGALRALRYEDIQALHTIAVKVHAAKEAAFHNADAVAQTIRLLHLELDANWDISDGERYKFRPNIKSEPKKFLKLAEQSPHRLEVAGGRLEHMGKKVAYGAQRYEGLLQHKMQLNSDSVLREISIAMAESLGQGGLATAVAKDAAGHGEAASSGASTLDSRPKAGDNPGGVPLALIAWPAVVVSVLGLVLILQVLVAAPILMCRILFGWVFG</sequence>
<evidence type="ECO:0000256" key="1">
    <source>
        <dbReference type="SAM" id="MobiDB-lite"/>
    </source>
</evidence>
<reference evidence="5" key="5">
    <citation type="submission" date="2015-06" db="UniProtKB">
        <authorList>
            <consortium name="EnsemblFungi"/>
        </authorList>
    </citation>
    <scope>IDENTIFICATION</scope>
    <source>
        <strain evidence="5">ATCC 64411</strain>
    </source>
</reference>
<gene>
    <name evidence="4" type="ORF">MAPG_06255</name>
</gene>
<evidence type="ECO:0000313" key="4">
    <source>
        <dbReference type="EMBL" id="KLU87254.1"/>
    </source>
</evidence>
<keyword evidence="2" id="KW-0472">Membrane</keyword>
<feature type="domain" description="CorA-like transporter" evidence="3">
    <location>
        <begin position="182"/>
        <end position="354"/>
    </location>
</feature>
<accession>A0A0C4E1J3</accession>
<keyword evidence="6" id="KW-1185">Reference proteome</keyword>
<dbReference type="EMBL" id="GL876970">
    <property type="protein sequence ID" value="KLU87254.1"/>
    <property type="molecule type" value="Genomic_DNA"/>
</dbReference>
<dbReference type="InterPro" id="IPR058257">
    <property type="entry name" value="CorA-like_dom"/>
</dbReference>
<feature type="compositionally biased region" description="Basic residues" evidence="1">
    <location>
        <begin position="410"/>
        <end position="428"/>
    </location>
</feature>
<reference evidence="6" key="1">
    <citation type="submission" date="2010-05" db="EMBL/GenBank/DDBJ databases">
        <title>The genome sequence of Magnaporthe poae strain ATCC 64411.</title>
        <authorList>
            <person name="Ma L.-J."/>
            <person name="Dead R."/>
            <person name="Young S."/>
            <person name="Zeng Q."/>
            <person name="Koehrsen M."/>
            <person name="Alvarado L."/>
            <person name="Berlin A."/>
            <person name="Chapman S.B."/>
            <person name="Chen Z."/>
            <person name="Freedman E."/>
            <person name="Gellesch M."/>
            <person name="Goldberg J."/>
            <person name="Griggs A."/>
            <person name="Gujja S."/>
            <person name="Heilman E.R."/>
            <person name="Heiman D."/>
            <person name="Hepburn T."/>
            <person name="Howarth C."/>
            <person name="Jen D."/>
            <person name="Larson L."/>
            <person name="Mehta T."/>
            <person name="Neiman D."/>
            <person name="Pearson M."/>
            <person name="Roberts A."/>
            <person name="Saif S."/>
            <person name="Shea T."/>
            <person name="Shenoy N."/>
            <person name="Sisk P."/>
            <person name="Stolte C."/>
            <person name="Sykes S."/>
            <person name="Walk T."/>
            <person name="White J."/>
            <person name="Yandava C."/>
            <person name="Haas B."/>
            <person name="Nusbaum C."/>
            <person name="Birren B."/>
        </authorList>
    </citation>
    <scope>NUCLEOTIDE SEQUENCE [LARGE SCALE GENOMIC DNA]</scope>
    <source>
        <strain evidence="6">ATCC 64411 / 73-15</strain>
    </source>
</reference>
<dbReference type="EMBL" id="ADBL01001502">
    <property type="status" value="NOT_ANNOTATED_CDS"/>
    <property type="molecule type" value="Genomic_DNA"/>
</dbReference>
<reference evidence="4" key="3">
    <citation type="submission" date="2011-03" db="EMBL/GenBank/DDBJ databases">
        <title>Annotation of Magnaporthe poae ATCC 64411.</title>
        <authorList>
            <person name="Ma L.-J."/>
            <person name="Dead R."/>
            <person name="Young S.K."/>
            <person name="Zeng Q."/>
            <person name="Gargeya S."/>
            <person name="Fitzgerald M."/>
            <person name="Haas B."/>
            <person name="Abouelleil A."/>
            <person name="Alvarado L."/>
            <person name="Arachchi H.M."/>
            <person name="Berlin A."/>
            <person name="Brown A."/>
            <person name="Chapman S.B."/>
            <person name="Chen Z."/>
            <person name="Dunbar C."/>
            <person name="Freedman E."/>
            <person name="Gearin G."/>
            <person name="Gellesch M."/>
            <person name="Goldberg J."/>
            <person name="Griggs A."/>
            <person name="Gujja S."/>
            <person name="Heiman D."/>
            <person name="Howarth C."/>
            <person name="Larson L."/>
            <person name="Lui A."/>
            <person name="MacDonald P.J.P."/>
            <person name="Mehta T."/>
            <person name="Montmayeur A."/>
            <person name="Murphy C."/>
            <person name="Neiman D."/>
            <person name="Pearson M."/>
            <person name="Priest M."/>
            <person name="Roberts A."/>
            <person name="Saif S."/>
            <person name="Shea T."/>
            <person name="Shenoy N."/>
            <person name="Sisk P."/>
            <person name="Stolte C."/>
            <person name="Sykes S."/>
            <person name="Yandava C."/>
            <person name="Wortman J."/>
            <person name="Nusbaum C."/>
            <person name="Birren B."/>
        </authorList>
    </citation>
    <scope>NUCLEOTIDE SEQUENCE</scope>
    <source>
        <strain evidence="4">ATCC 64411</strain>
    </source>
</reference>
<dbReference type="eggNOG" id="ENOG502RMYV">
    <property type="taxonomic scope" value="Eukaryota"/>
</dbReference>
<reference evidence="4" key="2">
    <citation type="submission" date="2010-05" db="EMBL/GenBank/DDBJ databases">
        <title>The Genome Sequence of Magnaporthe poae strain ATCC 64411.</title>
        <authorList>
            <consortium name="The Broad Institute Genome Sequencing Platform"/>
            <consortium name="Broad Institute Genome Sequencing Center for Infectious Disease"/>
            <person name="Ma L.-J."/>
            <person name="Dead R."/>
            <person name="Young S."/>
            <person name="Zeng Q."/>
            <person name="Koehrsen M."/>
            <person name="Alvarado L."/>
            <person name="Berlin A."/>
            <person name="Chapman S.B."/>
            <person name="Chen Z."/>
            <person name="Freedman E."/>
            <person name="Gellesch M."/>
            <person name="Goldberg J."/>
            <person name="Griggs A."/>
            <person name="Gujja S."/>
            <person name="Heilman E.R."/>
            <person name="Heiman D."/>
            <person name="Hepburn T."/>
            <person name="Howarth C."/>
            <person name="Jen D."/>
            <person name="Larson L."/>
            <person name="Mehta T."/>
            <person name="Neiman D."/>
            <person name="Pearson M."/>
            <person name="Roberts A."/>
            <person name="Saif S."/>
            <person name="Shea T."/>
            <person name="Shenoy N."/>
            <person name="Sisk P."/>
            <person name="Stolte C."/>
            <person name="Sykes S."/>
            <person name="Walk T."/>
            <person name="White J."/>
            <person name="Yandava C."/>
            <person name="Haas B."/>
            <person name="Nusbaum C."/>
            <person name="Birren B."/>
        </authorList>
    </citation>
    <scope>NUCLEOTIDE SEQUENCE</scope>
    <source>
        <strain evidence="4">ATCC 64411</strain>
    </source>
</reference>
<evidence type="ECO:0000313" key="6">
    <source>
        <dbReference type="Proteomes" id="UP000011715"/>
    </source>
</evidence>
<evidence type="ECO:0000256" key="2">
    <source>
        <dbReference type="SAM" id="Phobius"/>
    </source>
</evidence>
<evidence type="ECO:0000259" key="3">
    <source>
        <dbReference type="Pfam" id="PF26616"/>
    </source>
</evidence>
<name>A0A0C4E1J3_MAGP6</name>
<keyword evidence="2" id="KW-0812">Transmembrane</keyword>
<dbReference type="AlphaFoldDB" id="A0A0C4E1J3"/>
<dbReference type="OrthoDB" id="10481542at2759"/>
<proteinExistence type="predicted"/>
<feature type="compositionally biased region" description="Basic and acidic residues" evidence="1">
    <location>
        <begin position="13"/>
        <end position="36"/>
    </location>
</feature>
<dbReference type="Pfam" id="PF26616">
    <property type="entry name" value="CorA-like"/>
    <property type="match status" value="1"/>
</dbReference>
<protein>
    <recommendedName>
        <fullName evidence="3">CorA-like transporter domain-containing protein</fullName>
    </recommendedName>
</protein>
<dbReference type="Proteomes" id="UP000011715">
    <property type="component" value="Unassembled WGS sequence"/>
</dbReference>
<feature type="region of interest" description="Disordered" evidence="1">
    <location>
        <begin position="396"/>
        <end position="484"/>
    </location>
</feature>
<feature type="transmembrane region" description="Helical" evidence="2">
    <location>
        <begin position="661"/>
        <end position="692"/>
    </location>
</feature>
<reference evidence="5" key="4">
    <citation type="journal article" date="2015" name="G3 (Bethesda)">
        <title>Genome sequences of three phytopathogenic species of the Magnaporthaceae family of fungi.</title>
        <authorList>
            <person name="Okagaki L.H."/>
            <person name="Nunes C.C."/>
            <person name="Sailsbery J."/>
            <person name="Clay B."/>
            <person name="Brown D."/>
            <person name="John T."/>
            <person name="Oh Y."/>
            <person name="Young N."/>
            <person name="Fitzgerald M."/>
            <person name="Haas B.J."/>
            <person name="Zeng Q."/>
            <person name="Young S."/>
            <person name="Adiconis X."/>
            <person name="Fan L."/>
            <person name="Levin J.Z."/>
            <person name="Mitchell T.K."/>
            <person name="Okubara P.A."/>
            <person name="Farman M.L."/>
            <person name="Kohn L.M."/>
            <person name="Birren B."/>
            <person name="Ma L.-J."/>
            <person name="Dean R.A."/>
        </authorList>
    </citation>
    <scope>NUCLEOTIDE SEQUENCE</scope>
    <source>
        <strain evidence="5">ATCC 64411 / 73-15</strain>
    </source>
</reference>
<dbReference type="EnsemblFungi" id="MAPG_06255T0">
    <property type="protein sequence ID" value="MAPG_06255T0"/>
    <property type="gene ID" value="MAPG_06255"/>
</dbReference>
<keyword evidence="2" id="KW-1133">Transmembrane helix</keyword>
<dbReference type="VEuPathDB" id="FungiDB:MAPG_06255"/>
<feature type="compositionally biased region" description="Basic and acidic residues" evidence="1">
    <location>
        <begin position="474"/>
        <end position="484"/>
    </location>
</feature>
<feature type="compositionally biased region" description="Basic and acidic residues" evidence="1">
    <location>
        <begin position="92"/>
        <end position="101"/>
    </location>
</feature>
<organism evidence="5 6">
    <name type="scientific">Magnaporthiopsis poae (strain ATCC 64411 / 73-15)</name>
    <name type="common">Kentucky bluegrass fungus</name>
    <name type="synonym">Magnaporthe poae</name>
    <dbReference type="NCBI Taxonomy" id="644358"/>
    <lineage>
        <taxon>Eukaryota</taxon>
        <taxon>Fungi</taxon>
        <taxon>Dikarya</taxon>
        <taxon>Ascomycota</taxon>
        <taxon>Pezizomycotina</taxon>
        <taxon>Sordariomycetes</taxon>
        <taxon>Sordariomycetidae</taxon>
        <taxon>Magnaporthales</taxon>
        <taxon>Magnaporthaceae</taxon>
        <taxon>Magnaporthiopsis</taxon>
    </lineage>
</organism>
<feature type="region of interest" description="Disordered" evidence="1">
    <location>
        <begin position="1"/>
        <end position="101"/>
    </location>
</feature>